<keyword evidence="2" id="KW-0472">Membrane</keyword>
<comment type="caution">
    <text evidence="3">The sequence shown here is derived from an EMBL/GenBank/DDBJ whole genome shotgun (WGS) entry which is preliminary data.</text>
</comment>
<evidence type="ECO:0000256" key="1">
    <source>
        <dbReference type="SAM" id="MobiDB-lite"/>
    </source>
</evidence>
<name>A0A409YWS7_9AGAR</name>
<sequence length="940" mass="104155">MKIPLSNSSFQLDVSGIAGFFGGEEAFAAISSVHLIRGRRWLGWYNSPGSYFIAKKYGVLARSRIWDGLYPGVNVDPAKMLELDGKSGPRYIGLHSGTRLPSTGHLAYLFEQLCGKERESEIKKKREQQEREEQEKSSQWPEEGGKDVEQGPGEGGKAAKQGTRSKLTLTIAHLDELDAAGNDANGNKSNSKSERAAHRIDIPEHSFSPFNPSSLFAIGISVAACALCGVYKDWFCFAMILLGIFSNGISCLIIGSGILQIEGTNPSLNSPPGDGILDGRENFILLIGNERSVTTITKGNFYLHYPSEQKYHDIGVSAAALTTQFLLQLFIIPQGTLFGQIMFLSSLAASWIHNAYLASLDSEVLQSGILRKVLLRNSALVRIPFEKRTAVVVFAATYAKPADPREFLDEMIPNNTPAWKLIKKTITDAILEKQVPKTFAEMNNSEDIAKLGAKDQRLVWDITGKYRFSESTRTTGCEAALDSSFQLDVSGIAGFFGGEEAFAAMSSVHLVRGRRWLGFYNSPGSYFVAKKYGVLARSRFWDGLYPGVNVEPTRMLELDGKIGPRYIGLRSGTRLQTTGHLAYLLEHLCSEERKEAAERFKFREKHDNPFPRTSTSDIEGGPTIWRKKEKRESEIVLTIAHLDEFREAEEYLEAPAHSFSLYTMIAFIAVGYSFSACVLCGIFRDWFCFAMILLGIVSNGISCFIIGSGKLRIEVTNPSPNSPPGHGVLDGKEDIILLMGSERSVTTITKGNFYLYYASEMEYHDIGCSAILLTVQFLLQLFIIPQGTLFGQIMFLSSLAVSWLYNAYLASLDSEALQSGILRELALHSTKLSRISFQKRTAVVVFIAVYAEAENPKSFLDEMIPNDTLVWRLVETAITTAISRGRDPMVFADENMTEDIEALPGSDAALVWEMLKQASFGFEEAQKESRKLEGLQKMGD</sequence>
<feature type="transmembrane region" description="Helical" evidence="2">
    <location>
        <begin position="686"/>
        <end position="707"/>
    </location>
</feature>
<feature type="transmembrane region" description="Helical" evidence="2">
    <location>
        <begin position="659"/>
        <end position="679"/>
    </location>
</feature>
<dbReference type="InParanoid" id="A0A409YWS7"/>
<gene>
    <name evidence="3" type="ORF">CVT26_013456</name>
</gene>
<feature type="region of interest" description="Disordered" evidence="1">
    <location>
        <begin position="121"/>
        <end position="163"/>
    </location>
</feature>
<keyword evidence="2" id="KW-0812">Transmembrane</keyword>
<evidence type="ECO:0000313" key="4">
    <source>
        <dbReference type="Proteomes" id="UP000284706"/>
    </source>
</evidence>
<dbReference type="AlphaFoldDB" id="A0A409YWS7"/>
<dbReference type="OrthoDB" id="2366471at2759"/>
<evidence type="ECO:0000256" key="2">
    <source>
        <dbReference type="SAM" id="Phobius"/>
    </source>
</evidence>
<feature type="transmembrane region" description="Helical" evidence="2">
    <location>
        <begin position="213"/>
        <end position="231"/>
    </location>
</feature>
<accession>A0A409YWS7</accession>
<dbReference type="STRING" id="231916.A0A409YWS7"/>
<protein>
    <submittedName>
        <fullName evidence="3">Uncharacterized protein</fullName>
    </submittedName>
</protein>
<reference evidence="3 4" key="1">
    <citation type="journal article" date="2018" name="Evol. Lett.">
        <title>Horizontal gene cluster transfer increased hallucinogenic mushroom diversity.</title>
        <authorList>
            <person name="Reynolds H.T."/>
            <person name="Vijayakumar V."/>
            <person name="Gluck-Thaler E."/>
            <person name="Korotkin H.B."/>
            <person name="Matheny P.B."/>
            <person name="Slot J.C."/>
        </authorList>
    </citation>
    <scope>NUCLEOTIDE SEQUENCE [LARGE SCALE GENOMIC DNA]</scope>
    <source>
        <strain evidence="3 4">SRW20</strain>
    </source>
</reference>
<dbReference type="EMBL" id="NHYE01000115">
    <property type="protein sequence ID" value="PPR07486.1"/>
    <property type="molecule type" value="Genomic_DNA"/>
</dbReference>
<feature type="compositionally biased region" description="Basic and acidic residues" evidence="1">
    <location>
        <begin position="121"/>
        <end position="136"/>
    </location>
</feature>
<evidence type="ECO:0000313" key="3">
    <source>
        <dbReference type="EMBL" id="PPR07486.1"/>
    </source>
</evidence>
<proteinExistence type="predicted"/>
<feature type="transmembrane region" description="Helical" evidence="2">
    <location>
        <begin position="238"/>
        <end position="259"/>
    </location>
</feature>
<keyword evidence="2" id="KW-1133">Transmembrane helix</keyword>
<dbReference type="Proteomes" id="UP000284706">
    <property type="component" value="Unassembled WGS sequence"/>
</dbReference>
<keyword evidence="4" id="KW-1185">Reference proteome</keyword>
<organism evidence="3 4">
    <name type="scientific">Gymnopilus dilepis</name>
    <dbReference type="NCBI Taxonomy" id="231916"/>
    <lineage>
        <taxon>Eukaryota</taxon>
        <taxon>Fungi</taxon>
        <taxon>Dikarya</taxon>
        <taxon>Basidiomycota</taxon>
        <taxon>Agaricomycotina</taxon>
        <taxon>Agaricomycetes</taxon>
        <taxon>Agaricomycetidae</taxon>
        <taxon>Agaricales</taxon>
        <taxon>Agaricineae</taxon>
        <taxon>Hymenogastraceae</taxon>
        <taxon>Gymnopilus</taxon>
    </lineage>
</organism>